<reference evidence="2" key="1">
    <citation type="submission" date="2023-10" db="EMBL/GenBank/DDBJ databases">
        <authorList>
            <person name="Chen Y."/>
            <person name="Shah S."/>
            <person name="Dougan E. K."/>
            <person name="Thang M."/>
            <person name="Chan C."/>
        </authorList>
    </citation>
    <scope>NUCLEOTIDE SEQUENCE [LARGE SCALE GENOMIC DNA]</scope>
</reference>
<dbReference type="EMBL" id="CAUYUJ010022123">
    <property type="protein sequence ID" value="CAK0909060.1"/>
    <property type="molecule type" value="Genomic_DNA"/>
</dbReference>
<evidence type="ECO:0000256" key="1">
    <source>
        <dbReference type="SAM" id="MobiDB-lite"/>
    </source>
</evidence>
<proteinExistence type="predicted"/>
<feature type="compositionally biased region" description="Basic and acidic residues" evidence="1">
    <location>
        <begin position="97"/>
        <end position="109"/>
    </location>
</feature>
<comment type="caution">
    <text evidence="2">The sequence shown here is derived from an EMBL/GenBank/DDBJ whole genome shotgun (WGS) entry which is preliminary data.</text>
</comment>
<dbReference type="Proteomes" id="UP001189429">
    <property type="component" value="Unassembled WGS sequence"/>
</dbReference>
<keyword evidence="3" id="KW-1185">Reference proteome</keyword>
<feature type="region of interest" description="Disordered" evidence="1">
    <location>
        <begin position="77"/>
        <end position="109"/>
    </location>
</feature>
<gene>
    <name evidence="2" type="ORF">PCOR1329_LOCUS83571</name>
</gene>
<name>A0ABN9Y8T0_9DINO</name>
<protein>
    <submittedName>
        <fullName evidence="2">Uncharacterized protein</fullName>
    </submittedName>
</protein>
<organism evidence="2 3">
    <name type="scientific">Prorocentrum cordatum</name>
    <dbReference type="NCBI Taxonomy" id="2364126"/>
    <lineage>
        <taxon>Eukaryota</taxon>
        <taxon>Sar</taxon>
        <taxon>Alveolata</taxon>
        <taxon>Dinophyceae</taxon>
        <taxon>Prorocentrales</taxon>
        <taxon>Prorocentraceae</taxon>
        <taxon>Prorocentrum</taxon>
    </lineage>
</organism>
<accession>A0ABN9Y8T0</accession>
<sequence length="109" mass="11933">MHLMCASVMQRGWGGEAAKRKPYPSHEYDARLNQQRSVEIPAAFGEPRLGASAASERLLECSARALLYRLRRSIRGPPGEQGCDLATHAPKGPPGEGDVHVREDGPPFR</sequence>
<evidence type="ECO:0000313" key="3">
    <source>
        <dbReference type="Proteomes" id="UP001189429"/>
    </source>
</evidence>
<evidence type="ECO:0000313" key="2">
    <source>
        <dbReference type="EMBL" id="CAK0909060.1"/>
    </source>
</evidence>